<accession>A0A5N6RCP9</accession>
<keyword evidence="5" id="KW-1185">Reference proteome</keyword>
<dbReference type="EMBL" id="CM017326">
    <property type="protein sequence ID" value="KAE8075570.1"/>
    <property type="molecule type" value="Genomic_DNA"/>
</dbReference>
<feature type="region of interest" description="Disordered" evidence="1">
    <location>
        <begin position="81"/>
        <end position="101"/>
    </location>
</feature>
<evidence type="ECO:0000256" key="1">
    <source>
        <dbReference type="SAM" id="MobiDB-lite"/>
    </source>
</evidence>
<feature type="domain" description="F-box" evidence="2">
    <location>
        <begin position="108"/>
        <end position="133"/>
    </location>
</feature>
<evidence type="ECO:0000259" key="2">
    <source>
        <dbReference type="Pfam" id="PF00646"/>
    </source>
</evidence>
<sequence length="416" mass="47790">MRYLAYDISIESHVAASRCKKCRLKSHVVEMKRRNSYAWMIERLTKWRSLPPQNDLDALCSRWNRRGKVVIGCDDSSRRKTARTQFSTSRESQEESQEPKGCDCGATLQDLPSQLIIEILSRLPMKTLFSCSLGKVPYTINVLMSFNTFVNGALHWHVSEHDTPDFIRAFDFGSEQFQAVPEPPSFFDQWEKEFTDSQAFIDSMHLGVLLDCLSICDCTESDRVEIWVMNEYGIKESWTRNFVIENLPFERWHGANNYDPIMILDSGEILMLFNWSSLITYDPKEEVFKYLSTYGVESWFEAFAHIPSFISLRDVAKGENLKVSPLCWGSLSASDSPQSNYFEIMENIFDVIVETVVQDLKHGKEDEGKPLLAHLHCPPAVMHEELLWRLTIEPCASCGACSSKGVTLFYFKLCLV</sequence>
<protein>
    <recommendedName>
        <fullName evidence="6">F-box domain-containing protein</fullName>
    </recommendedName>
</protein>
<evidence type="ECO:0008006" key="6">
    <source>
        <dbReference type="Google" id="ProtNLM"/>
    </source>
</evidence>
<gene>
    <name evidence="4" type="ORF">FH972_014274</name>
</gene>
<feature type="domain" description="F-box associated beta-propeller type 1" evidence="3">
    <location>
        <begin position="147"/>
        <end position="274"/>
    </location>
</feature>
<organism evidence="4 5">
    <name type="scientific">Carpinus fangiana</name>
    <dbReference type="NCBI Taxonomy" id="176857"/>
    <lineage>
        <taxon>Eukaryota</taxon>
        <taxon>Viridiplantae</taxon>
        <taxon>Streptophyta</taxon>
        <taxon>Embryophyta</taxon>
        <taxon>Tracheophyta</taxon>
        <taxon>Spermatophyta</taxon>
        <taxon>Magnoliopsida</taxon>
        <taxon>eudicotyledons</taxon>
        <taxon>Gunneridae</taxon>
        <taxon>Pentapetalae</taxon>
        <taxon>rosids</taxon>
        <taxon>fabids</taxon>
        <taxon>Fagales</taxon>
        <taxon>Betulaceae</taxon>
        <taxon>Carpinus</taxon>
    </lineage>
</organism>
<reference evidence="4 5" key="1">
    <citation type="submission" date="2019-06" db="EMBL/GenBank/DDBJ databases">
        <title>A chromosomal-level reference genome of Carpinus fangiana (Coryloideae, Betulaceae).</title>
        <authorList>
            <person name="Yang X."/>
            <person name="Wang Z."/>
            <person name="Zhang L."/>
            <person name="Hao G."/>
            <person name="Liu J."/>
            <person name="Yang Y."/>
        </authorList>
    </citation>
    <scope>NUCLEOTIDE SEQUENCE [LARGE SCALE GENOMIC DNA]</scope>
    <source>
        <strain evidence="4">Cfa_2016G</strain>
        <tissue evidence="4">Leaf</tissue>
    </source>
</reference>
<dbReference type="PANTHER" id="PTHR31672:SF13">
    <property type="entry name" value="F-BOX PROTEIN CPR30-LIKE"/>
    <property type="match status" value="1"/>
</dbReference>
<dbReference type="InterPro" id="IPR001810">
    <property type="entry name" value="F-box_dom"/>
</dbReference>
<proteinExistence type="predicted"/>
<dbReference type="Proteomes" id="UP000327013">
    <property type="component" value="Chromosome 6"/>
</dbReference>
<dbReference type="Pfam" id="PF07734">
    <property type="entry name" value="FBA_1"/>
    <property type="match status" value="1"/>
</dbReference>
<dbReference type="NCBIfam" id="TIGR01640">
    <property type="entry name" value="F_box_assoc_1"/>
    <property type="match status" value="1"/>
</dbReference>
<dbReference type="Pfam" id="PF00646">
    <property type="entry name" value="F-box"/>
    <property type="match status" value="1"/>
</dbReference>
<evidence type="ECO:0000259" key="3">
    <source>
        <dbReference type="Pfam" id="PF07734"/>
    </source>
</evidence>
<dbReference type="OrthoDB" id="610337at2759"/>
<name>A0A5N6RCP9_9ROSI</name>
<dbReference type="InterPro" id="IPR006527">
    <property type="entry name" value="F-box-assoc_dom_typ1"/>
</dbReference>
<dbReference type="SUPFAM" id="SSF81383">
    <property type="entry name" value="F-box domain"/>
    <property type="match status" value="1"/>
</dbReference>
<dbReference type="InterPro" id="IPR050796">
    <property type="entry name" value="SCF_F-box_component"/>
</dbReference>
<evidence type="ECO:0000313" key="5">
    <source>
        <dbReference type="Proteomes" id="UP000327013"/>
    </source>
</evidence>
<dbReference type="AlphaFoldDB" id="A0A5N6RCP9"/>
<dbReference type="InterPro" id="IPR017451">
    <property type="entry name" value="F-box-assoc_interact_dom"/>
</dbReference>
<evidence type="ECO:0000313" key="4">
    <source>
        <dbReference type="EMBL" id="KAE8075570.1"/>
    </source>
</evidence>
<dbReference type="InterPro" id="IPR036047">
    <property type="entry name" value="F-box-like_dom_sf"/>
</dbReference>
<feature type="compositionally biased region" description="Basic and acidic residues" evidence="1">
    <location>
        <begin position="91"/>
        <end position="101"/>
    </location>
</feature>
<dbReference type="PANTHER" id="PTHR31672">
    <property type="entry name" value="BNACNNG10540D PROTEIN"/>
    <property type="match status" value="1"/>
</dbReference>